<gene>
    <name evidence="2" type="ORF">BDK88_2156</name>
</gene>
<keyword evidence="1" id="KW-1133">Transmembrane helix</keyword>
<name>A0A482YGH6_9EURY</name>
<dbReference type="OrthoDB" id="350547at2157"/>
<evidence type="ECO:0000313" key="3">
    <source>
        <dbReference type="Proteomes" id="UP000291097"/>
    </source>
</evidence>
<evidence type="ECO:0000256" key="1">
    <source>
        <dbReference type="SAM" id="Phobius"/>
    </source>
</evidence>
<protein>
    <submittedName>
        <fullName evidence="2">Uncharacterized protein</fullName>
    </submittedName>
</protein>
<accession>A0A482YGH6</accession>
<dbReference type="Proteomes" id="UP000291097">
    <property type="component" value="Unassembled WGS sequence"/>
</dbReference>
<feature type="transmembrane region" description="Helical" evidence="1">
    <location>
        <begin position="69"/>
        <end position="94"/>
    </location>
</feature>
<dbReference type="RefSeq" id="WP_130500350.1">
    <property type="nucleotide sequence ID" value="NZ_SHMP01000004.1"/>
</dbReference>
<keyword evidence="1" id="KW-0812">Transmembrane</keyword>
<sequence>MFSISTAKRLFALTAALIPFDIYFYGQNIGWGAYLTFGRFVNSNAVGTQFLTPIRLYRLNNRFDPSGRVALFCWLGAAALVLLATLYILATWIVKPPVSERRSDRAVGVAFIISGGLFIMSRVLLYDHWLVGSSTNVHWFSVPIGAVYLLFVGAVFYRDLFQFGEDIDDSASPTVSDG</sequence>
<reference evidence="2 3" key="1">
    <citation type="submission" date="2019-02" db="EMBL/GenBank/DDBJ databases">
        <title>Genomic Encyclopedia of Archaeal and Bacterial Type Strains, Phase II (KMG-II): from individual species to whole genera.</title>
        <authorList>
            <person name="Goeker M."/>
        </authorList>
    </citation>
    <scope>NUCLEOTIDE SEQUENCE [LARGE SCALE GENOMIC DNA]</scope>
    <source>
        <strain evidence="2 3">DSM 18328</strain>
    </source>
</reference>
<feature type="transmembrane region" description="Helical" evidence="1">
    <location>
        <begin position="137"/>
        <end position="157"/>
    </location>
</feature>
<comment type="caution">
    <text evidence="2">The sequence shown here is derived from an EMBL/GenBank/DDBJ whole genome shotgun (WGS) entry which is preliminary data.</text>
</comment>
<dbReference type="AlphaFoldDB" id="A0A482YGH6"/>
<keyword evidence="1" id="KW-0472">Membrane</keyword>
<organism evidence="2 3">
    <name type="scientific">Natrinema hispanicum</name>
    <dbReference type="NCBI Taxonomy" id="392421"/>
    <lineage>
        <taxon>Archaea</taxon>
        <taxon>Methanobacteriati</taxon>
        <taxon>Methanobacteriota</taxon>
        <taxon>Stenosarchaea group</taxon>
        <taxon>Halobacteria</taxon>
        <taxon>Halobacteriales</taxon>
        <taxon>Natrialbaceae</taxon>
        <taxon>Natrinema</taxon>
    </lineage>
</organism>
<evidence type="ECO:0000313" key="2">
    <source>
        <dbReference type="EMBL" id="RZV10942.1"/>
    </source>
</evidence>
<proteinExistence type="predicted"/>
<dbReference type="EMBL" id="SHMP01000004">
    <property type="protein sequence ID" value="RZV10942.1"/>
    <property type="molecule type" value="Genomic_DNA"/>
</dbReference>
<feature type="transmembrane region" description="Helical" evidence="1">
    <location>
        <begin position="106"/>
        <end position="125"/>
    </location>
</feature>